<sequence>KESWESKPQIYNNPIYNFPERKIIQHNIWGTKVSKLLPTFMYSFFFFFKSSLFIKVDKLVKLTWMIIDTMKSFDQLSKFSTVLNGFILSFLYGFSRLGSLQYIRLSMQQSK</sequence>
<feature type="transmembrane region" description="Helical" evidence="1">
    <location>
        <begin position="36"/>
        <end position="56"/>
    </location>
</feature>
<accession>A0A7J7MM13</accession>
<keyword evidence="3" id="KW-1185">Reference proteome</keyword>
<name>A0A7J7MM13_9MAGN</name>
<organism evidence="2 3">
    <name type="scientific">Kingdonia uniflora</name>
    <dbReference type="NCBI Taxonomy" id="39325"/>
    <lineage>
        <taxon>Eukaryota</taxon>
        <taxon>Viridiplantae</taxon>
        <taxon>Streptophyta</taxon>
        <taxon>Embryophyta</taxon>
        <taxon>Tracheophyta</taxon>
        <taxon>Spermatophyta</taxon>
        <taxon>Magnoliopsida</taxon>
        <taxon>Ranunculales</taxon>
        <taxon>Circaeasteraceae</taxon>
        <taxon>Kingdonia</taxon>
    </lineage>
</organism>
<dbReference type="Proteomes" id="UP000541444">
    <property type="component" value="Unassembled WGS sequence"/>
</dbReference>
<proteinExistence type="predicted"/>
<dbReference type="EMBL" id="JACGCM010001398">
    <property type="protein sequence ID" value="KAF6155975.1"/>
    <property type="molecule type" value="Genomic_DNA"/>
</dbReference>
<gene>
    <name evidence="2" type="ORF">GIB67_039306</name>
</gene>
<dbReference type="AlphaFoldDB" id="A0A7J7MM13"/>
<evidence type="ECO:0000256" key="1">
    <source>
        <dbReference type="SAM" id="Phobius"/>
    </source>
</evidence>
<evidence type="ECO:0000313" key="2">
    <source>
        <dbReference type="EMBL" id="KAF6155975.1"/>
    </source>
</evidence>
<comment type="caution">
    <text evidence="2">The sequence shown here is derived from an EMBL/GenBank/DDBJ whole genome shotgun (WGS) entry which is preliminary data.</text>
</comment>
<feature type="non-terminal residue" evidence="2">
    <location>
        <position position="1"/>
    </location>
</feature>
<keyword evidence="1" id="KW-0472">Membrane</keyword>
<reference evidence="2 3" key="1">
    <citation type="journal article" date="2020" name="IScience">
        <title>Genome Sequencing of the Endangered Kingdonia uniflora (Circaeasteraceae, Ranunculales) Reveals Potential Mechanisms of Evolutionary Specialization.</title>
        <authorList>
            <person name="Sun Y."/>
            <person name="Deng T."/>
            <person name="Zhang A."/>
            <person name="Moore M.J."/>
            <person name="Landis J.B."/>
            <person name="Lin N."/>
            <person name="Zhang H."/>
            <person name="Zhang X."/>
            <person name="Huang J."/>
            <person name="Zhang X."/>
            <person name="Sun H."/>
            <person name="Wang H."/>
        </authorList>
    </citation>
    <scope>NUCLEOTIDE SEQUENCE [LARGE SCALE GENOMIC DNA]</scope>
    <source>
        <strain evidence="2">TB1705</strain>
        <tissue evidence="2">Leaf</tissue>
    </source>
</reference>
<keyword evidence="1" id="KW-0812">Transmembrane</keyword>
<evidence type="ECO:0000313" key="3">
    <source>
        <dbReference type="Proteomes" id="UP000541444"/>
    </source>
</evidence>
<keyword evidence="1" id="KW-1133">Transmembrane helix</keyword>
<protein>
    <submittedName>
        <fullName evidence="2">Uncharacterized protein</fullName>
    </submittedName>
</protein>
<feature type="transmembrane region" description="Helical" evidence="1">
    <location>
        <begin position="76"/>
        <end position="94"/>
    </location>
</feature>